<dbReference type="OMA" id="DEFELWG"/>
<dbReference type="STRING" id="1094619.G5A061"/>
<dbReference type="InterPro" id="IPR048685">
    <property type="entry name" value="COG3_C"/>
</dbReference>
<feature type="non-terminal residue" evidence="2">
    <location>
        <position position="1"/>
    </location>
</feature>
<evidence type="ECO:0000259" key="1">
    <source>
        <dbReference type="Pfam" id="PF20671"/>
    </source>
</evidence>
<dbReference type="GO" id="GO:0007030">
    <property type="term" value="P:Golgi organization"/>
    <property type="evidence" value="ECO:0007669"/>
    <property type="project" value="TreeGrafter"/>
</dbReference>
<name>G5A061_PHYSP</name>
<dbReference type="KEGG" id="psoj:PHYSODRAFT_450016"/>
<dbReference type="AlphaFoldDB" id="G5A061"/>
<dbReference type="PANTHER" id="PTHR13302:SF8">
    <property type="entry name" value="CONSERVED OLIGOMERIC GOLGI COMPLEX SUBUNIT 3"/>
    <property type="match status" value="1"/>
</dbReference>
<dbReference type="GeneID" id="20652910"/>
<protein>
    <recommendedName>
        <fullName evidence="1">Conserved oligomeric Golgi complex subunit 3 C-terminal domain-containing protein</fullName>
    </recommendedName>
</protein>
<evidence type="ECO:0000313" key="3">
    <source>
        <dbReference type="Proteomes" id="UP000002640"/>
    </source>
</evidence>
<dbReference type="GO" id="GO:0016020">
    <property type="term" value="C:membrane"/>
    <property type="evidence" value="ECO:0007669"/>
    <property type="project" value="InterPro"/>
</dbReference>
<dbReference type="GO" id="GO:0006886">
    <property type="term" value="P:intracellular protein transport"/>
    <property type="evidence" value="ECO:0007669"/>
    <property type="project" value="InterPro"/>
</dbReference>
<dbReference type="InterPro" id="IPR007265">
    <property type="entry name" value="COG_su3"/>
</dbReference>
<feature type="non-terminal residue" evidence="2">
    <location>
        <position position="818"/>
    </location>
</feature>
<dbReference type="Proteomes" id="UP000002640">
    <property type="component" value="Unassembled WGS sequence"/>
</dbReference>
<dbReference type="GO" id="GO:0005801">
    <property type="term" value="C:cis-Golgi network"/>
    <property type="evidence" value="ECO:0007669"/>
    <property type="project" value="InterPro"/>
</dbReference>
<organism evidence="2 3">
    <name type="scientific">Phytophthora sojae (strain P6497)</name>
    <name type="common">Soybean stem and root rot agent</name>
    <name type="synonym">Phytophthora megasperma f. sp. glycines</name>
    <dbReference type="NCBI Taxonomy" id="1094619"/>
    <lineage>
        <taxon>Eukaryota</taxon>
        <taxon>Sar</taxon>
        <taxon>Stramenopiles</taxon>
        <taxon>Oomycota</taxon>
        <taxon>Peronosporomycetes</taxon>
        <taxon>Peronosporales</taxon>
        <taxon>Peronosporaceae</taxon>
        <taxon>Phytophthora</taxon>
    </lineage>
</organism>
<keyword evidence="3" id="KW-1185">Reference proteome</keyword>
<gene>
    <name evidence="2" type="ORF">PHYSODRAFT_450016</name>
</gene>
<proteinExistence type="predicted"/>
<feature type="domain" description="Conserved oligomeric Golgi complex subunit 3 C-terminal" evidence="1">
    <location>
        <begin position="312"/>
        <end position="636"/>
    </location>
</feature>
<dbReference type="InParanoid" id="G5A061"/>
<sequence>ASESAPRGVRDTRLSAAQEALLLSLERRLQLKTQAETHASLVRSQRRQEAPETLREFVAQRVDAAAEGSSSNNKASVQLDTSFVHLSTQVDTCMAQWDALYAHAHTSQALVAEMEASHVQVAAKTQALYRSFEDVLQQVEALDARVAAIAAPMPHFTAIDGVAHALGFGVKFAAPSSSTSGGGGPGHVLMERAGAARASSPAVTTDSSKAVQVFQHRRGIDPTTPAFEQALEKIDASVAYLTDHLGYKDSACFIEAYRMLAAGGIQCLKDYALSGLDAAKDAVCEAVQKETMAAQQSGVAISLVSQLDETSAYYVNFQLVAPALAAVAKQLERLNAQSPQDSAENLRVLGEVADAYATQRVQLLSPVLGAWLDAVSQTSDIVNVLRASCTQLLKVCEAEFRLFLKLFGHDPSDELFTFSGGDIGLGEDDQSEDDNENAFERLIFQLSGLLYNTVRPQFLAQKDLEVLCEVIQVLRSEVIEASITPRAALVGYAEPVMHRMIQDAQERLILCMQKYIRDEIEGYVPTAADLDYPAKLIAAEQTGASLYATWYPSLEHTLMCLSKGYHFVKMEIFEELAQDAIQICTASLKMASADIMATQGGLHGSLFLVKHLLTLREQITPFEIQFAQTSKALDFTSSADAMNELLVDASTLFRFSGPNGIVGLFTRGIPHIQETTADVKKELEQELKKSCTAFIEIVLQQLAQPLLALMKQIAHVQQTQKATALDFRQCAFTAPAEVNTVLASVSHQLRETLPEILQTIHLYLRNSSTETILFKPVQRNLLDAVDNLNSLMEQTYTREEIQPCEEVFVIVLQQLRAL</sequence>
<dbReference type="GO" id="GO:0006891">
    <property type="term" value="P:intra-Golgi vesicle-mediated transport"/>
    <property type="evidence" value="ECO:0007669"/>
    <property type="project" value="TreeGrafter"/>
</dbReference>
<dbReference type="RefSeq" id="XP_009534049.1">
    <property type="nucleotide sequence ID" value="XM_009535754.1"/>
</dbReference>
<reference evidence="2 3" key="1">
    <citation type="journal article" date="2006" name="Science">
        <title>Phytophthora genome sequences uncover evolutionary origins and mechanisms of pathogenesis.</title>
        <authorList>
            <person name="Tyler B.M."/>
            <person name="Tripathy S."/>
            <person name="Zhang X."/>
            <person name="Dehal P."/>
            <person name="Jiang R.H."/>
            <person name="Aerts A."/>
            <person name="Arredondo F.D."/>
            <person name="Baxter L."/>
            <person name="Bensasson D."/>
            <person name="Beynon J.L."/>
            <person name="Chapman J."/>
            <person name="Damasceno C.M."/>
            <person name="Dorrance A.E."/>
            <person name="Dou D."/>
            <person name="Dickerman A.W."/>
            <person name="Dubchak I.L."/>
            <person name="Garbelotto M."/>
            <person name="Gijzen M."/>
            <person name="Gordon S.G."/>
            <person name="Govers F."/>
            <person name="Grunwald N.J."/>
            <person name="Huang W."/>
            <person name="Ivors K.L."/>
            <person name="Jones R.W."/>
            <person name="Kamoun S."/>
            <person name="Krampis K."/>
            <person name="Lamour K.H."/>
            <person name="Lee M.K."/>
            <person name="McDonald W.H."/>
            <person name="Medina M."/>
            <person name="Meijer H.J."/>
            <person name="Nordberg E.K."/>
            <person name="Maclean D.J."/>
            <person name="Ospina-Giraldo M.D."/>
            <person name="Morris P.F."/>
            <person name="Phuntumart V."/>
            <person name="Putnam N.H."/>
            <person name="Rash S."/>
            <person name="Rose J.K."/>
            <person name="Sakihama Y."/>
            <person name="Salamov A.A."/>
            <person name="Savidor A."/>
            <person name="Scheuring C.F."/>
            <person name="Smith B.M."/>
            <person name="Sobral B.W."/>
            <person name="Terry A."/>
            <person name="Torto-Alalibo T.A."/>
            <person name="Win J."/>
            <person name="Xu Z."/>
            <person name="Zhang H."/>
            <person name="Grigoriev I.V."/>
            <person name="Rokhsar D.S."/>
            <person name="Boore J.L."/>
        </authorList>
    </citation>
    <scope>NUCLEOTIDE SEQUENCE [LARGE SCALE GENOMIC DNA]</scope>
    <source>
        <strain evidence="2 3">P6497</strain>
    </source>
</reference>
<evidence type="ECO:0000313" key="2">
    <source>
        <dbReference type="EMBL" id="EGZ11304.1"/>
    </source>
</evidence>
<dbReference type="Pfam" id="PF20671">
    <property type="entry name" value="COG3_C"/>
    <property type="match status" value="1"/>
</dbReference>
<dbReference type="EMBL" id="JH159158">
    <property type="protein sequence ID" value="EGZ11304.1"/>
    <property type="molecule type" value="Genomic_DNA"/>
</dbReference>
<dbReference type="GO" id="GO:0017119">
    <property type="term" value="C:Golgi transport complex"/>
    <property type="evidence" value="ECO:0007669"/>
    <property type="project" value="TreeGrafter"/>
</dbReference>
<accession>G5A061</accession>
<dbReference type="PANTHER" id="PTHR13302">
    <property type="entry name" value="CONSERVED OLIGOMERIC GOLGI COMPLEX COMPONENT 3"/>
    <property type="match status" value="1"/>
</dbReference>